<reference evidence="1 2" key="1">
    <citation type="journal article" date="2014" name="Arch. Virol.">
        <title>Characterization and genome analysis of the Bacillus cereus-infecting bacteriophages BPS10C and BPS13.</title>
        <authorList>
            <person name="Shin H."/>
            <person name="Lee J.H."/>
            <person name="Park J."/>
            <person name="Heu S."/>
            <person name="Ryu S."/>
        </authorList>
    </citation>
    <scope>NUCLEOTIDE SEQUENCE [LARGE SCALE GENOMIC DNA]</scope>
</reference>
<dbReference type="RefSeq" id="YP_009002945.1">
    <property type="nucleotide sequence ID" value="NC_023501.1"/>
</dbReference>
<dbReference type="GeneID" id="18480096"/>
<dbReference type="OrthoDB" id="27426at10239"/>
<keyword evidence="2" id="KW-1185">Reference proteome</keyword>
<proteinExistence type="predicted"/>
<organism evidence="1 2">
    <name type="scientific">Bacillus phage BPS10C</name>
    <dbReference type="NCBI Taxonomy" id="1277886"/>
    <lineage>
        <taxon>Viruses</taxon>
        <taxon>Duplodnaviria</taxon>
        <taxon>Heunggongvirae</taxon>
        <taxon>Uroviricota</taxon>
        <taxon>Caudoviricetes</taxon>
        <taxon>Herelleviridae</taxon>
        <taxon>Bastillevirinae</taxon>
        <taxon>Wphvirus</taxon>
        <taxon>Wphvirus BPS10C</taxon>
    </lineage>
</organism>
<dbReference type="EMBL" id="KC430106">
    <property type="protein sequence ID" value="AGI12056.1"/>
    <property type="molecule type" value="Genomic_DNA"/>
</dbReference>
<evidence type="ECO:0000313" key="2">
    <source>
        <dbReference type="Proteomes" id="UP000019162"/>
    </source>
</evidence>
<dbReference type="Proteomes" id="UP000019162">
    <property type="component" value="Segment"/>
</dbReference>
<dbReference type="KEGG" id="vg:18480096"/>
<protein>
    <submittedName>
        <fullName evidence="1">Uncharacterized protein</fullName>
    </submittedName>
</protein>
<evidence type="ECO:0000313" key="1">
    <source>
        <dbReference type="EMBL" id="AGI12056.1"/>
    </source>
</evidence>
<name>W5QU75_9CAUD</name>
<accession>W5QU75</accession>
<gene>
    <name evidence="1" type="ORF">BPS10C_059</name>
</gene>
<sequence length="91" mass="11137">MTRYTRNRQLREINKEMYGDYVINLSIPKSIMYEKGIGTLDKNFMWLRNHKYFITTSRWKKKRYNEKNIPKVTDNIDNVVMFGKQSLIRVR</sequence>